<dbReference type="Gene3D" id="1.10.472.10">
    <property type="entry name" value="Cyclin-like"/>
    <property type="match status" value="1"/>
</dbReference>
<feature type="region of interest" description="Disordered" evidence="1">
    <location>
        <begin position="284"/>
        <end position="343"/>
    </location>
</feature>
<evidence type="ECO:0000259" key="2">
    <source>
        <dbReference type="Pfam" id="PF00134"/>
    </source>
</evidence>
<feature type="compositionally biased region" description="Low complexity" evidence="1">
    <location>
        <begin position="297"/>
        <end position="312"/>
    </location>
</feature>
<feature type="domain" description="Cyclin N-terminal" evidence="2">
    <location>
        <begin position="84"/>
        <end position="196"/>
    </location>
</feature>
<dbReference type="SUPFAM" id="SSF47954">
    <property type="entry name" value="Cyclin-like"/>
    <property type="match status" value="1"/>
</dbReference>
<gene>
    <name evidence="3" type="ORF">BD311DRAFT_368221</name>
</gene>
<dbReference type="InterPro" id="IPR036915">
    <property type="entry name" value="Cyclin-like_sf"/>
</dbReference>
<dbReference type="AlphaFoldDB" id="A0A4Q9MJL8"/>
<dbReference type="PANTHER" id="PTHR15615:SF10">
    <property type="entry name" value="PHO85 CYCLIN-2-RELATED"/>
    <property type="match status" value="1"/>
</dbReference>
<organism evidence="3">
    <name type="scientific">Dichomitus squalens</name>
    <dbReference type="NCBI Taxonomy" id="114155"/>
    <lineage>
        <taxon>Eukaryota</taxon>
        <taxon>Fungi</taxon>
        <taxon>Dikarya</taxon>
        <taxon>Basidiomycota</taxon>
        <taxon>Agaricomycotina</taxon>
        <taxon>Agaricomycetes</taxon>
        <taxon>Polyporales</taxon>
        <taxon>Polyporaceae</taxon>
        <taxon>Dichomitus</taxon>
    </lineage>
</organism>
<proteinExistence type="predicted"/>
<dbReference type="Pfam" id="PF00134">
    <property type="entry name" value="Cyclin_N"/>
    <property type="match status" value="1"/>
</dbReference>
<accession>A0A4Q9MJL8</accession>
<dbReference type="EMBL" id="ML143429">
    <property type="protein sequence ID" value="TBU27679.1"/>
    <property type="molecule type" value="Genomic_DNA"/>
</dbReference>
<protein>
    <recommendedName>
        <fullName evidence="2">Cyclin N-terminal domain-containing protein</fullName>
    </recommendedName>
</protein>
<dbReference type="CDD" id="cd20557">
    <property type="entry name" value="CYCLIN_ScPCL1-like"/>
    <property type="match status" value="1"/>
</dbReference>
<evidence type="ECO:0000313" key="3">
    <source>
        <dbReference type="EMBL" id="TBU27679.1"/>
    </source>
</evidence>
<dbReference type="Proteomes" id="UP000292957">
    <property type="component" value="Unassembled WGS sequence"/>
</dbReference>
<name>A0A4Q9MJL8_9APHY</name>
<feature type="compositionally biased region" description="Low complexity" evidence="1">
    <location>
        <begin position="409"/>
        <end position="430"/>
    </location>
</feature>
<dbReference type="OrthoDB" id="10250320at2759"/>
<reference evidence="3" key="1">
    <citation type="submission" date="2019-01" db="EMBL/GenBank/DDBJ databases">
        <title>Draft genome sequences of three monokaryotic isolates of the white-rot basidiomycete fungus Dichomitus squalens.</title>
        <authorList>
            <consortium name="DOE Joint Genome Institute"/>
            <person name="Lopez S.C."/>
            <person name="Andreopoulos B."/>
            <person name="Pangilinan J."/>
            <person name="Lipzen A."/>
            <person name="Riley R."/>
            <person name="Ahrendt S."/>
            <person name="Ng V."/>
            <person name="Barry K."/>
            <person name="Daum C."/>
            <person name="Grigoriev I.V."/>
            <person name="Hilden K.S."/>
            <person name="Makela M.R."/>
            <person name="de Vries R.P."/>
        </authorList>
    </citation>
    <scope>NUCLEOTIDE SEQUENCE [LARGE SCALE GENOMIC DNA]</scope>
    <source>
        <strain evidence="3">OM18370.1</strain>
    </source>
</reference>
<evidence type="ECO:0000256" key="1">
    <source>
        <dbReference type="SAM" id="MobiDB-lite"/>
    </source>
</evidence>
<dbReference type="PANTHER" id="PTHR15615">
    <property type="match status" value="1"/>
</dbReference>
<sequence>MSASDPRHPASLLPRSLHNRELLTLMHQPVSYDMINHIAMQTMSVIKLAEDSQPDAEGGEPAAEVLPTPPTTPQKTSPEQGQEQNQAQQQQQRQAQLPSLQDFIIFICQSSHVQVPTLLTTLIYLERLRTKLPKMAKGMPCTRHRVFLATLIVAAKYLNDSSPKNKNWVNYARLFELAEVNLMEKQLLYLLDYDLRFNEEEALQYFAPFLPRSSPKPEADAVPCAEAAAKETRAAAVTRAKARVQATINVPASNQGAPAPLPSPAASVSSVQSFVKRLSTQYLSVPTGEKQDTKPRATLSRVSSSSTLFSARSHSEESEASLTCDSGSSSPSSLASSDGPASDVEYEVEIQNASATACDERQAKALAAAYMYGHRQGRKVSAASTCTIKSDATVTGGPHEIKRLAMRMTNSDRSNSSSSSDSSSPSTSPSQAVHQPLLHGRGRGIPIRSTSHSAGHGSEAGMVVSSSTMPSLARTATSGSFLSRMWAATKGQAGATEKESVLAAAEEGGPSSAFRRLAHSKSTAALFRGQQQIDV</sequence>
<dbReference type="GO" id="GO:0000307">
    <property type="term" value="C:cyclin-dependent protein kinase holoenzyme complex"/>
    <property type="evidence" value="ECO:0007669"/>
    <property type="project" value="TreeGrafter"/>
</dbReference>
<feature type="region of interest" description="Disordered" evidence="1">
    <location>
        <begin position="50"/>
        <end position="93"/>
    </location>
</feature>
<dbReference type="InterPro" id="IPR006671">
    <property type="entry name" value="Cyclin_N"/>
</dbReference>
<dbReference type="GO" id="GO:0016538">
    <property type="term" value="F:cyclin-dependent protein serine/threonine kinase regulator activity"/>
    <property type="evidence" value="ECO:0007669"/>
    <property type="project" value="TreeGrafter"/>
</dbReference>
<feature type="region of interest" description="Disordered" evidence="1">
    <location>
        <begin position="409"/>
        <end position="466"/>
    </location>
</feature>
<feature type="compositionally biased region" description="Low complexity" evidence="1">
    <location>
        <begin position="320"/>
        <end position="342"/>
    </location>
</feature>
<dbReference type="InterPro" id="IPR013922">
    <property type="entry name" value="Cyclin_PHO80-like"/>
</dbReference>
<feature type="compositionally biased region" description="Low complexity" evidence="1">
    <location>
        <begin position="77"/>
        <end position="93"/>
    </location>
</feature>
<dbReference type="GO" id="GO:0019901">
    <property type="term" value="F:protein kinase binding"/>
    <property type="evidence" value="ECO:0007669"/>
    <property type="project" value="InterPro"/>
</dbReference>
<dbReference type="GO" id="GO:0005634">
    <property type="term" value="C:nucleus"/>
    <property type="evidence" value="ECO:0007669"/>
    <property type="project" value="TreeGrafter"/>
</dbReference>